<organism evidence="3 4">
    <name type="scientific">Tilletia indica</name>
    <dbReference type="NCBI Taxonomy" id="43049"/>
    <lineage>
        <taxon>Eukaryota</taxon>
        <taxon>Fungi</taxon>
        <taxon>Dikarya</taxon>
        <taxon>Basidiomycota</taxon>
        <taxon>Ustilaginomycotina</taxon>
        <taxon>Exobasidiomycetes</taxon>
        <taxon>Tilletiales</taxon>
        <taxon>Tilletiaceae</taxon>
        <taxon>Tilletia</taxon>
    </lineage>
</organism>
<feature type="compositionally biased region" description="Acidic residues" evidence="1">
    <location>
        <begin position="284"/>
        <end position="294"/>
    </location>
</feature>
<feature type="compositionally biased region" description="Basic residues" evidence="1">
    <location>
        <begin position="115"/>
        <end position="129"/>
    </location>
</feature>
<evidence type="ECO:0000313" key="3">
    <source>
        <dbReference type="EMBL" id="KAE8242008.1"/>
    </source>
</evidence>
<reference evidence="3" key="2">
    <citation type="journal article" date="2019" name="IMA Fungus">
        <title>Genome sequencing and comparison of five Tilletia species to identify candidate genes for the detection of regulated species infecting wheat.</title>
        <authorList>
            <person name="Nguyen H.D.T."/>
            <person name="Sultana T."/>
            <person name="Kesanakurti P."/>
            <person name="Hambleton S."/>
        </authorList>
    </citation>
    <scope>NUCLEOTIDE SEQUENCE</scope>
    <source>
        <strain evidence="3">DAOMC 236416</strain>
    </source>
</reference>
<feature type="region of interest" description="Disordered" evidence="1">
    <location>
        <begin position="549"/>
        <end position="585"/>
    </location>
</feature>
<dbReference type="AlphaFoldDB" id="A0A8T8SK70"/>
<protein>
    <recommendedName>
        <fullName evidence="2">C2H2-type domain-containing protein</fullName>
    </recommendedName>
</protein>
<name>A0A8T8SK70_9BASI</name>
<evidence type="ECO:0000259" key="2">
    <source>
        <dbReference type="PROSITE" id="PS00028"/>
    </source>
</evidence>
<sequence length="616" mass="67985">MGTSLIRMAVRRRKNPTTATTVPDALDDETRFHPFQNSRKKQTSPEQKSPALVRLTSPPLPSRGRFDVSPTLQPPPSAAPSTSAGGMGATKGKGKPTDKDEEQGGEGKGNEKGKGKGKGKGKVKSKPKRTPNQTAAQVTGNFGSVHVFKCPSGHHWHSWNEDKRTSVQARVYKNYEAFSKMLPSELRTREGLHAVEAFQDLRAFKKAARNVRGVKIPPGGLGGKTPEPEDTSSDAEVSENDEDDEADSSEESEQKNGRASEKVGHGVEQVAENEQSKEERGDQEKEDGEDEEKEAADMKVDTATGTRDGEELACALPWTIAFPDRSRGYRFWAAGELIFIEPWNKFLLGALALLRGVLAVEEEDRSDFERVGQHPLGPIAHPPPPGECMLLSILLATVRRIHVLSSNPKRMYAPPHPSRHLLATAGRIYERIYALSLVTNHRWTPRGDRNFGDCYHIVKDSERGIKVLTGKQDLKDVMQLDGKYPEGFQYCFPTAEELKVLYEEHNIFLQCVLCTRLCESRTQLHRHISSHPQNALPCIAAAIAIKSTEEDSDSNVDEEGMQTSASQRPTTSSAESPPRIYTASSPTQSRPIFLAMANKMLIDTFDANNWSDAGPC</sequence>
<dbReference type="PROSITE" id="PS00028">
    <property type="entry name" value="ZINC_FINGER_C2H2_1"/>
    <property type="match status" value="1"/>
</dbReference>
<accession>A0A8T8SK70</accession>
<feature type="compositionally biased region" description="Basic and acidic residues" evidence="1">
    <location>
        <begin position="252"/>
        <end position="265"/>
    </location>
</feature>
<dbReference type="EMBL" id="LWDF02000817">
    <property type="protein sequence ID" value="KAE8242008.1"/>
    <property type="molecule type" value="Genomic_DNA"/>
</dbReference>
<evidence type="ECO:0000313" key="4">
    <source>
        <dbReference type="Proteomes" id="UP000077521"/>
    </source>
</evidence>
<feature type="region of interest" description="Disordered" evidence="1">
    <location>
        <begin position="1"/>
        <end position="140"/>
    </location>
</feature>
<feature type="compositionally biased region" description="Acidic residues" evidence="1">
    <location>
        <begin position="228"/>
        <end position="251"/>
    </location>
</feature>
<evidence type="ECO:0000256" key="1">
    <source>
        <dbReference type="SAM" id="MobiDB-lite"/>
    </source>
</evidence>
<keyword evidence="4" id="KW-1185">Reference proteome</keyword>
<feature type="compositionally biased region" description="Basic and acidic residues" evidence="1">
    <location>
        <begin position="274"/>
        <end position="283"/>
    </location>
</feature>
<feature type="compositionally biased region" description="Polar residues" evidence="1">
    <location>
        <begin position="561"/>
        <end position="575"/>
    </location>
</feature>
<gene>
    <name evidence="3" type="ORF">A4X13_0g7165</name>
</gene>
<feature type="domain" description="C2H2-type" evidence="2">
    <location>
        <begin position="511"/>
        <end position="531"/>
    </location>
</feature>
<comment type="caution">
    <text evidence="3">The sequence shown here is derived from an EMBL/GenBank/DDBJ whole genome shotgun (WGS) entry which is preliminary data.</text>
</comment>
<feature type="region of interest" description="Disordered" evidence="1">
    <location>
        <begin position="213"/>
        <end position="307"/>
    </location>
</feature>
<dbReference type="InterPro" id="IPR013087">
    <property type="entry name" value="Znf_C2H2_type"/>
</dbReference>
<feature type="compositionally biased region" description="Acidic residues" evidence="1">
    <location>
        <begin position="550"/>
        <end position="560"/>
    </location>
</feature>
<dbReference type="Proteomes" id="UP000077521">
    <property type="component" value="Unassembled WGS sequence"/>
</dbReference>
<reference evidence="3" key="1">
    <citation type="submission" date="2016-04" db="EMBL/GenBank/DDBJ databases">
        <authorList>
            <person name="Nguyen H.D."/>
            <person name="Samba Siva P."/>
            <person name="Cullis J."/>
            <person name="Levesque C.A."/>
            <person name="Hambleton S."/>
        </authorList>
    </citation>
    <scope>NUCLEOTIDE SEQUENCE</scope>
    <source>
        <strain evidence="3">DAOMC 236416</strain>
    </source>
</reference>
<feature type="compositionally biased region" description="Polar residues" evidence="1">
    <location>
        <begin position="130"/>
        <end position="140"/>
    </location>
</feature>
<proteinExistence type="predicted"/>